<keyword evidence="6" id="KW-0811">Translocation</keyword>
<feature type="compositionally biased region" description="Polar residues" evidence="9">
    <location>
        <begin position="114"/>
        <end position="123"/>
    </location>
</feature>
<protein>
    <submittedName>
        <fullName evidence="10">Uncharacterized protein</fullName>
    </submittedName>
</protein>
<keyword evidence="3" id="KW-0813">Transport</keyword>
<dbReference type="InterPro" id="IPR005341">
    <property type="entry name" value="Tim16"/>
</dbReference>
<keyword evidence="5" id="KW-0653">Protein transport</keyword>
<evidence type="ECO:0000256" key="7">
    <source>
        <dbReference type="ARBA" id="ARBA00023128"/>
    </source>
</evidence>
<evidence type="ECO:0000256" key="8">
    <source>
        <dbReference type="ARBA" id="ARBA00023136"/>
    </source>
</evidence>
<dbReference type="PANTHER" id="PTHR12388:SF0">
    <property type="entry name" value="MITOCHONDRIAL IMPORT INNER MEMBRANE TRANSLOCASE SUBUNIT TIM16"/>
    <property type="match status" value="1"/>
</dbReference>
<evidence type="ECO:0000256" key="2">
    <source>
        <dbReference type="ARBA" id="ARBA00008817"/>
    </source>
</evidence>
<dbReference type="EMBL" id="CAJNOR010010865">
    <property type="protein sequence ID" value="CAF1657247.1"/>
    <property type="molecule type" value="Genomic_DNA"/>
</dbReference>
<comment type="subcellular location">
    <subcellularLocation>
        <location evidence="1">Mitochondrion inner membrane</location>
        <topology evidence="1">Peripheral membrane protein</topology>
    </subcellularLocation>
</comment>
<sequence>MAKHLIQIAILGSQVIGRAFTRALRQELQHAKTATQSGKTTTQTVQADRVTGMSLQEAKQILNIADTDLTDAEKIQKHYEHLFSLNDKTKGGSFYLQSKIYRAKERFDQEIRRSSSAPKSNQYKQREDPSDATTTN</sequence>
<dbReference type="AlphaFoldDB" id="A0A816F7U4"/>
<keyword evidence="11" id="KW-1185">Reference proteome</keyword>
<dbReference type="PANTHER" id="PTHR12388">
    <property type="entry name" value="MITOCHONDRIA ASSOCIATED GRANULOCYTE MACROPHAGE CSF SIGNALING MOLECULE"/>
    <property type="match status" value="1"/>
</dbReference>
<proteinExistence type="inferred from homology"/>
<gene>
    <name evidence="10" type="ORF">XAT740_LOCUS56156</name>
</gene>
<comment type="caution">
    <text evidence="10">The sequence shown here is derived from an EMBL/GenBank/DDBJ whole genome shotgun (WGS) entry which is preliminary data.</text>
</comment>
<dbReference type="Pfam" id="PF03656">
    <property type="entry name" value="Pam16"/>
    <property type="match status" value="1"/>
</dbReference>
<evidence type="ECO:0000256" key="3">
    <source>
        <dbReference type="ARBA" id="ARBA00022448"/>
    </source>
</evidence>
<dbReference type="Gene3D" id="1.10.287.110">
    <property type="entry name" value="DnaJ domain"/>
    <property type="match status" value="1"/>
</dbReference>
<keyword evidence="8" id="KW-0472">Membrane</keyword>
<dbReference type="Proteomes" id="UP000663828">
    <property type="component" value="Unassembled WGS sequence"/>
</dbReference>
<evidence type="ECO:0000256" key="4">
    <source>
        <dbReference type="ARBA" id="ARBA00022792"/>
    </source>
</evidence>
<reference evidence="10" key="1">
    <citation type="submission" date="2021-02" db="EMBL/GenBank/DDBJ databases">
        <authorList>
            <person name="Nowell W R."/>
        </authorList>
    </citation>
    <scope>NUCLEOTIDE SEQUENCE</scope>
</reference>
<organism evidence="10 11">
    <name type="scientific">Adineta ricciae</name>
    <name type="common">Rotifer</name>
    <dbReference type="NCBI Taxonomy" id="249248"/>
    <lineage>
        <taxon>Eukaryota</taxon>
        <taxon>Metazoa</taxon>
        <taxon>Spiralia</taxon>
        <taxon>Gnathifera</taxon>
        <taxon>Rotifera</taxon>
        <taxon>Eurotatoria</taxon>
        <taxon>Bdelloidea</taxon>
        <taxon>Adinetida</taxon>
        <taxon>Adinetidae</taxon>
        <taxon>Adineta</taxon>
    </lineage>
</organism>
<keyword evidence="7" id="KW-0496">Mitochondrion</keyword>
<evidence type="ECO:0000256" key="6">
    <source>
        <dbReference type="ARBA" id="ARBA00023010"/>
    </source>
</evidence>
<dbReference type="InterPro" id="IPR036869">
    <property type="entry name" value="J_dom_sf"/>
</dbReference>
<evidence type="ECO:0000256" key="5">
    <source>
        <dbReference type="ARBA" id="ARBA00022927"/>
    </source>
</evidence>
<name>A0A816F7U4_ADIRI</name>
<keyword evidence="4" id="KW-0999">Mitochondrion inner membrane</keyword>
<dbReference type="GO" id="GO:0005744">
    <property type="term" value="C:TIM23 mitochondrial import inner membrane translocase complex"/>
    <property type="evidence" value="ECO:0007669"/>
    <property type="project" value="InterPro"/>
</dbReference>
<evidence type="ECO:0000256" key="9">
    <source>
        <dbReference type="SAM" id="MobiDB-lite"/>
    </source>
</evidence>
<evidence type="ECO:0000313" key="10">
    <source>
        <dbReference type="EMBL" id="CAF1657247.1"/>
    </source>
</evidence>
<comment type="similarity">
    <text evidence="2">Belongs to the TIM16/PAM16 family.</text>
</comment>
<feature type="region of interest" description="Disordered" evidence="9">
    <location>
        <begin position="107"/>
        <end position="136"/>
    </location>
</feature>
<dbReference type="GO" id="GO:0030150">
    <property type="term" value="P:protein import into mitochondrial matrix"/>
    <property type="evidence" value="ECO:0007669"/>
    <property type="project" value="InterPro"/>
</dbReference>
<evidence type="ECO:0000313" key="11">
    <source>
        <dbReference type="Proteomes" id="UP000663828"/>
    </source>
</evidence>
<accession>A0A816F7U4</accession>
<evidence type="ECO:0000256" key="1">
    <source>
        <dbReference type="ARBA" id="ARBA00004637"/>
    </source>
</evidence>
<dbReference type="FunFam" id="1.10.287.110:FF:000006">
    <property type="entry name" value="Import inner membrane translocase subunit TIM16"/>
    <property type="match status" value="1"/>
</dbReference>